<comment type="caution">
    <text evidence="5">The sequence shown here is derived from an EMBL/GenBank/DDBJ whole genome shotgun (WGS) entry which is preliminary data.</text>
</comment>
<dbReference type="STRING" id="160454.RV10_GL004085"/>
<dbReference type="AlphaFoldDB" id="R2SI31"/>
<dbReference type="Proteomes" id="UP000013782">
    <property type="component" value="Unassembled WGS sequence"/>
</dbReference>
<dbReference type="EMBL" id="AJAQ01000014">
    <property type="protein sequence ID" value="EOH94915.1"/>
    <property type="molecule type" value="Genomic_DNA"/>
</dbReference>
<name>R2SI31_9ENTE</name>
<dbReference type="InterPro" id="IPR013199">
    <property type="entry name" value="HTH_Mga_DNA-bd_dom"/>
</dbReference>
<organism evidence="5 6">
    <name type="scientific">Enterococcus pallens ATCC BAA-351</name>
    <dbReference type="NCBI Taxonomy" id="1158607"/>
    <lineage>
        <taxon>Bacteria</taxon>
        <taxon>Bacillati</taxon>
        <taxon>Bacillota</taxon>
        <taxon>Bacilli</taxon>
        <taxon>Lactobacillales</taxon>
        <taxon>Enterococcaceae</taxon>
        <taxon>Enterococcus</taxon>
    </lineage>
</organism>
<dbReference type="OrthoDB" id="2195227at2"/>
<evidence type="ECO:0000259" key="4">
    <source>
        <dbReference type="Pfam" id="PF08280"/>
    </source>
</evidence>
<sequence>MTDSYILVLNEYSSNTHIIEGSGPMKQLLSTKHQTQLIIMEAFLEKNEITIEELETLTGASKQTIRTYIDEVKQSTDFFHIQKGKGTYFLKRNNRTTYSTIYRYFYQHSIQLQLLEIIFLNPFIQTKEIVQRFGISRSQCNQLRHTLKKVCESYGFSLSDSPFRFQGDDYKICAFFIAYMFEKYDFADEYISPKENQLLDQLIPSFANLPLVGGLQNRHRIKTWLWVIIKLSKHFPEHLNQEFDNVETFKSVFSYQDFEETFSVSFSGHINHVFSQLYLFLEEKITVPELVRKKESFVSFFQTLYSLFNCTETFDDKRLIDVALLLYIGPNYILNKRRHRFVLNFFEQNSCFSKEISEKLYHEILHLRTIIGADGLFFEIMYSLLINETTLTRLIKEHQVKKRVGVLYTYDKEHSELFAYQLNNSFTNNLAFEVIDYEDYCNAQYSEAELAGYDFIMTSLTTLKLDNCIVTDIYPTISDIKYLNELADFAIRKKFENGLKHALTNPLPNVQP</sequence>
<evidence type="ECO:0000259" key="3">
    <source>
        <dbReference type="Pfam" id="PF05043"/>
    </source>
</evidence>
<accession>R2SI31</accession>
<evidence type="ECO:0000313" key="6">
    <source>
        <dbReference type="Proteomes" id="UP000013782"/>
    </source>
</evidence>
<gene>
    <name evidence="5" type="ORF">UAU_01837</name>
</gene>
<protein>
    <recommendedName>
        <fullName evidence="7">Mga helix-turn-helix domain-containing protein</fullName>
    </recommendedName>
</protein>
<evidence type="ECO:0000313" key="5">
    <source>
        <dbReference type="EMBL" id="EOH94915.1"/>
    </source>
</evidence>
<proteinExistence type="predicted"/>
<dbReference type="PATRIC" id="fig|1158607.3.peg.1802"/>
<evidence type="ECO:0000256" key="2">
    <source>
        <dbReference type="ARBA" id="ARBA00023163"/>
    </source>
</evidence>
<dbReference type="InterPro" id="IPR007737">
    <property type="entry name" value="Mga_HTH"/>
</dbReference>
<dbReference type="PANTHER" id="PTHR30185">
    <property type="entry name" value="CRYPTIC BETA-GLUCOSIDE BGL OPERON ANTITERMINATOR"/>
    <property type="match status" value="1"/>
</dbReference>
<dbReference type="HOGENOM" id="CLU_045652_0_0_9"/>
<dbReference type="InterPro" id="IPR050661">
    <property type="entry name" value="BglG_antiterminators"/>
</dbReference>
<evidence type="ECO:0000256" key="1">
    <source>
        <dbReference type="ARBA" id="ARBA00023015"/>
    </source>
</evidence>
<dbReference type="PANTHER" id="PTHR30185:SF18">
    <property type="entry name" value="TRANSCRIPTIONAL REGULATOR MTLR"/>
    <property type="match status" value="1"/>
</dbReference>
<dbReference type="Pfam" id="PF05043">
    <property type="entry name" value="Mga"/>
    <property type="match status" value="1"/>
</dbReference>
<keyword evidence="1" id="KW-0805">Transcription regulation</keyword>
<reference evidence="5 6" key="1">
    <citation type="submission" date="2013-02" db="EMBL/GenBank/DDBJ databases">
        <title>The Genome Sequence of Enterococcus pallens BAA-351.</title>
        <authorList>
            <consortium name="The Broad Institute Genome Sequencing Platform"/>
            <consortium name="The Broad Institute Genome Sequencing Center for Infectious Disease"/>
            <person name="Earl A.M."/>
            <person name="Gilmore M.S."/>
            <person name="Lebreton F."/>
            <person name="Walker B."/>
            <person name="Young S.K."/>
            <person name="Zeng Q."/>
            <person name="Gargeya S."/>
            <person name="Fitzgerald M."/>
            <person name="Haas B."/>
            <person name="Abouelleil A."/>
            <person name="Alvarado L."/>
            <person name="Arachchi H.M."/>
            <person name="Berlin A.M."/>
            <person name="Chapman S.B."/>
            <person name="Dewar J."/>
            <person name="Goldberg J."/>
            <person name="Griggs A."/>
            <person name="Gujja S."/>
            <person name="Hansen M."/>
            <person name="Howarth C."/>
            <person name="Imamovic A."/>
            <person name="Larimer J."/>
            <person name="McCowan C."/>
            <person name="Murphy C."/>
            <person name="Neiman D."/>
            <person name="Pearson M."/>
            <person name="Priest M."/>
            <person name="Roberts A."/>
            <person name="Saif S."/>
            <person name="Shea T."/>
            <person name="Sisk P."/>
            <person name="Sykes S."/>
            <person name="Wortman J."/>
            <person name="Nusbaum C."/>
            <person name="Birren B."/>
        </authorList>
    </citation>
    <scope>NUCLEOTIDE SEQUENCE [LARGE SCALE GENOMIC DNA]</scope>
    <source>
        <strain evidence="5 6">ATCC BAA-351</strain>
    </source>
</reference>
<keyword evidence="2" id="KW-0804">Transcription</keyword>
<dbReference type="eggNOG" id="COG3711">
    <property type="taxonomic scope" value="Bacteria"/>
</dbReference>
<evidence type="ECO:0008006" key="7">
    <source>
        <dbReference type="Google" id="ProtNLM"/>
    </source>
</evidence>
<keyword evidence="6" id="KW-1185">Reference proteome</keyword>
<dbReference type="Pfam" id="PF08280">
    <property type="entry name" value="HTH_Mga"/>
    <property type="match status" value="1"/>
</dbReference>
<feature type="domain" description="Mga helix-turn-helix" evidence="3">
    <location>
        <begin position="97"/>
        <end position="179"/>
    </location>
</feature>
<feature type="domain" description="M protein trans-acting positive regulator (MGA) HTH" evidence="4">
    <location>
        <begin position="31"/>
        <end position="84"/>
    </location>
</feature>